<proteinExistence type="predicted"/>
<dbReference type="InterPro" id="IPR029033">
    <property type="entry name" value="His_PPase_superfam"/>
</dbReference>
<keyword evidence="1" id="KW-0547">Nucleotide-binding</keyword>
<protein>
    <recommendedName>
        <fullName evidence="3">6-phosphofructo-2-kinase domain-containing protein</fullName>
    </recommendedName>
</protein>
<dbReference type="PANTHER" id="PTHR10606:SF49">
    <property type="entry name" value="6-PHOSPHOFRUCTO-2-KINASE DOMAIN-CONTAINING PROTEIN"/>
    <property type="match status" value="1"/>
</dbReference>
<dbReference type="GO" id="GO:0006000">
    <property type="term" value="P:fructose metabolic process"/>
    <property type="evidence" value="ECO:0007669"/>
    <property type="project" value="InterPro"/>
</dbReference>
<dbReference type="Gene3D" id="3.40.50.300">
    <property type="entry name" value="P-loop containing nucleotide triphosphate hydrolases"/>
    <property type="match status" value="1"/>
</dbReference>
<dbReference type="SUPFAM" id="SSF53254">
    <property type="entry name" value="Phosphoglycerate mutase-like"/>
    <property type="match status" value="1"/>
</dbReference>
<evidence type="ECO:0000259" key="3">
    <source>
        <dbReference type="Pfam" id="PF01591"/>
    </source>
</evidence>
<organism evidence="4">
    <name type="scientific">Alexandrium catenella</name>
    <name type="common">Red tide dinoflagellate</name>
    <name type="synonym">Gonyaulax catenella</name>
    <dbReference type="NCBI Taxonomy" id="2925"/>
    <lineage>
        <taxon>Eukaryota</taxon>
        <taxon>Sar</taxon>
        <taxon>Alveolata</taxon>
        <taxon>Dinophyceae</taxon>
        <taxon>Gonyaulacales</taxon>
        <taxon>Pyrocystaceae</taxon>
        <taxon>Alexandrium</taxon>
    </lineage>
</organism>
<dbReference type="GO" id="GO:0005829">
    <property type="term" value="C:cytosol"/>
    <property type="evidence" value="ECO:0007669"/>
    <property type="project" value="TreeGrafter"/>
</dbReference>
<dbReference type="GO" id="GO:0005524">
    <property type="term" value="F:ATP binding"/>
    <property type="evidence" value="ECO:0007669"/>
    <property type="project" value="UniProtKB-KW"/>
</dbReference>
<dbReference type="InterPro" id="IPR003094">
    <property type="entry name" value="6Pfruct_kin"/>
</dbReference>
<keyword evidence="2" id="KW-0067">ATP-binding</keyword>
<dbReference type="Pfam" id="PF01591">
    <property type="entry name" value="6PF2K"/>
    <property type="match status" value="1"/>
</dbReference>
<feature type="domain" description="6-phosphofructo-2-kinase" evidence="3">
    <location>
        <begin position="2"/>
        <end position="215"/>
    </location>
</feature>
<reference evidence="4" key="1">
    <citation type="submission" date="2021-01" db="EMBL/GenBank/DDBJ databases">
        <authorList>
            <person name="Corre E."/>
            <person name="Pelletier E."/>
            <person name="Niang G."/>
            <person name="Scheremetjew M."/>
            <person name="Finn R."/>
            <person name="Kale V."/>
            <person name="Holt S."/>
            <person name="Cochrane G."/>
            <person name="Meng A."/>
            <person name="Brown T."/>
            <person name="Cohen L."/>
        </authorList>
    </citation>
    <scope>NUCLEOTIDE SEQUENCE</scope>
    <source>
        <strain evidence="4">OF101</strain>
    </source>
</reference>
<dbReference type="PANTHER" id="PTHR10606">
    <property type="entry name" value="6-PHOSPHOFRUCTO-2-KINASE/FRUCTOSE-2,6-BISPHOSPHATASE"/>
    <property type="match status" value="1"/>
</dbReference>
<evidence type="ECO:0000313" key="4">
    <source>
        <dbReference type="EMBL" id="CAD9190560.1"/>
    </source>
</evidence>
<dbReference type="GO" id="GO:0004331">
    <property type="term" value="F:fructose-2,6-bisphosphate 2-phosphatase activity"/>
    <property type="evidence" value="ECO:0007669"/>
    <property type="project" value="TreeGrafter"/>
</dbReference>
<sequence>MVFVMVGLPARGKSFISLQLTRFLNWMGFEARVFNAGNHRRTTETGVQNASYFDPKSTTAAARRDQIAFEVLDGMLEWMDEGRDRFAVFDATNSTQARRRMVAERLQGTPGLGVIFVESICDDDSVLEANIALKLSKSPDYARMPREEARQDLLRRISHYETVYEPLEEEEMTLAGGVVRISYIKLLNFSSHVVAHNIWGRAAVTVLPYLMALHVGSRPVWLVRLPHAEVTAYSWRKQGKPWPPPREVQFAEQPLSPQGHAFVDTLAAFIARRADGIAVFTCTHRRGLELAERLGGGRVRTSLNPQDRGICFGLTAEEVAECAPDVLADPLHKRFAGGESLADMLQRLVPTLIEVEQEMRPVLVAAPLTPLQALYCYYAGLPVASAVSLQLPMHTLIELQPSGAHFTERRLSMEELCGPAP</sequence>
<dbReference type="AlphaFoldDB" id="A0A7S1SC48"/>
<dbReference type="GO" id="GO:0006003">
    <property type="term" value="P:fructose 2,6-bisphosphate metabolic process"/>
    <property type="evidence" value="ECO:0007669"/>
    <property type="project" value="InterPro"/>
</dbReference>
<dbReference type="FunFam" id="3.40.50.300:FF:000644">
    <property type="entry name" value="GpmB, Fructose-2,6-bisphosphatase"/>
    <property type="match status" value="1"/>
</dbReference>
<dbReference type="PRINTS" id="PR00991">
    <property type="entry name" value="6PFRUCTKNASE"/>
</dbReference>
<dbReference type="InterPro" id="IPR013079">
    <property type="entry name" value="6Phosfructo_kin"/>
</dbReference>
<dbReference type="PIRSF" id="PIRSF000709">
    <property type="entry name" value="6PFK_2-Ptase"/>
    <property type="match status" value="1"/>
</dbReference>
<evidence type="ECO:0000256" key="1">
    <source>
        <dbReference type="ARBA" id="ARBA00022741"/>
    </source>
</evidence>
<name>A0A7S1SC48_ALECA</name>
<gene>
    <name evidence="4" type="ORF">ACAT0790_LOCUS67335</name>
</gene>
<dbReference type="InterPro" id="IPR013078">
    <property type="entry name" value="His_Pase_superF_clade-1"/>
</dbReference>
<evidence type="ECO:0000256" key="2">
    <source>
        <dbReference type="ARBA" id="ARBA00022840"/>
    </source>
</evidence>
<dbReference type="SUPFAM" id="SSF52540">
    <property type="entry name" value="P-loop containing nucleoside triphosphate hydrolases"/>
    <property type="match status" value="1"/>
</dbReference>
<dbReference type="GO" id="GO:0003873">
    <property type="term" value="F:6-phosphofructo-2-kinase activity"/>
    <property type="evidence" value="ECO:0007669"/>
    <property type="project" value="InterPro"/>
</dbReference>
<dbReference type="Pfam" id="PF00300">
    <property type="entry name" value="His_Phos_1"/>
    <property type="match status" value="1"/>
</dbReference>
<dbReference type="Gene3D" id="3.40.50.1240">
    <property type="entry name" value="Phosphoglycerate mutase-like"/>
    <property type="match status" value="1"/>
</dbReference>
<accession>A0A7S1SC48</accession>
<dbReference type="EMBL" id="HBGE01112910">
    <property type="protein sequence ID" value="CAD9190560.1"/>
    <property type="molecule type" value="Transcribed_RNA"/>
</dbReference>
<dbReference type="InterPro" id="IPR027417">
    <property type="entry name" value="P-loop_NTPase"/>
</dbReference>